<dbReference type="Pfam" id="PF09423">
    <property type="entry name" value="PhoD"/>
    <property type="match status" value="1"/>
</dbReference>
<dbReference type="Gene3D" id="3.60.21.70">
    <property type="entry name" value="PhoD-like phosphatase"/>
    <property type="match status" value="1"/>
</dbReference>
<name>A0A161K5C7_9ZZZZ</name>
<dbReference type="Gene3D" id="2.60.40.380">
    <property type="entry name" value="Purple acid phosphatase-like, N-terminal"/>
    <property type="match status" value="1"/>
</dbReference>
<proteinExistence type="predicted"/>
<evidence type="ECO:0000259" key="2">
    <source>
        <dbReference type="Pfam" id="PF16655"/>
    </source>
</evidence>
<dbReference type="SUPFAM" id="SSF56300">
    <property type="entry name" value="Metallo-dependent phosphatases"/>
    <property type="match status" value="1"/>
</dbReference>
<dbReference type="CDD" id="cd07389">
    <property type="entry name" value="MPP_PhoD"/>
    <property type="match status" value="1"/>
</dbReference>
<protein>
    <submittedName>
        <fullName evidence="3">Secreted alkaline phosphatase</fullName>
    </submittedName>
</protein>
<dbReference type="EMBL" id="CZQE01000151">
    <property type="protein sequence ID" value="CUS44446.1"/>
    <property type="molecule type" value="Genomic_DNA"/>
</dbReference>
<dbReference type="AlphaFoldDB" id="A0A161K5C7"/>
<feature type="domain" description="Phospholipase D N-terminal" evidence="2">
    <location>
        <begin position="30"/>
        <end position="126"/>
    </location>
</feature>
<gene>
    <name evidence="3" type="ORF">MGWOODY_Smn3718</name>
</gene>
<accession>A0A161K5C7</accession>
<feature type="domain" description="PhoD-like phosphatase metallophosphatase" evidence="1">
    <location>
        <begin position="139"/>
        <end position="477"/>
    </location>
</feature>
<dbReference type="PANTHER" id="PTHR43606:SF2">
    <property type="entry name" value="ALKALINE PHOSPHATASE FAMILY PROTEIN (AFU_ORTHOLOGUE AFUA_5G03860)"/>
    <property type="match status" value="1"/>
</dbReference>
<dbReference type="InterPro" id="IPR032093">
    <property type="entry name" value="PhoD_N"/>
</dbReference>
<sequence>MKAGAIAAPALLTFSARAGVLLGSDTPFTLGVASGEPSPDGMVLWTRLAPHPLEAGGGMPPRRVPVRWQVAEDEGFARVIRSGTAAADPAAGHSVHVEVSGLRPARPYFYRFVADGVASPVGRTRTAPAPGATVDHLRFCFGSCQKYEAGYYAAWRHIVAEDPELILFLGDYIYENAPGNGGVRRHLNPEPFDVAGYRIRYATYKMDPLLQAAHAAAPWIVTWDDHEVANDYAGALDEHNGDPVAFLTRRAAAYQAYWEHLPLRAAARPSGPDARLYRTLDWGALAQFQVIDDRQFRGARACQPPELLAEHRDYLVGVLDCPQRHDTSRTMLGDVQERWLLDALGKTRTQWNFLAQQTLMTPFAMIDPRHPEQGAVVHPADRWEGYPAARDRIFRRWVDAKTPNPVVLSGDIHAFTATDIHHPDHPDAAPVAAEFVGGSITSLNNHPGWRDEAKANPGVRFAENEVRGYARVDLSGKGSEVLFRGLADARNPDSAVSTIARFEVESGRAGIAEAS</sequence>
<evidence type="ECO:0000259" key="1">
    <source>
        <dbReference type="Pfam" id="PF09423"/>
    </source>
</evidence>
<dbReference type="PANTHER" id="PTHR43606">
    <property type="entry name" value="PHOSPHATASE, PUTATIVE (AFU_ORTHOLOGUE AFUA_6G08710)-RELATED"/>
    <property type="match status" value="1"/>
</dbReference>
<dbReference type="InterPro" id="IPR018946">
    <property type="entry name" value="PhoD-like_MPP"/>
</dbReference>
<organism evidence="3">
    <name type="scientific">hydrothermal vent metagenome</name>
    <dbReference type="NCBI Taxonomy" id="652676"/>
    <lineage>
        <taxon>unclassified sequences</taxon>
        <taxon>metagenomes</taxon>
        <taxon>ecological metagenomes</taxon>
    </lineage>
</organism>
<evidence type="ECO:0000313" key="3">
    <source>
        <dbReference type="EMBL" id="CUS44446.1"/>
    </source>
</evidence>
<dbReference type="InterPro" id="IPR052900">
    <property type="entry name" value="Phospholipid_Metab_Enz"/>
</dbReference>
<dbReference type="InterPro" id="IPR038607">
    <property type="entry name" value="PhoD-like_sf"/>
</dbReference>
<dbReference type="Pfam" id="PF16655">
    <property type="entry name" value="PhoD_N"/>
    <property type="match status" value="1"/>
</dbReference>
<dbReference type="InterPro" id="IPR029052">
    <property type="entry name" value="Metallo-depent_PP-like"/>
</dbReference>
<reference evidence="3" key="1">
    <citation type="submission" date="2015-10" db="EMBL/GenBank/DDBJ databases">
        <authorList>
            <person name="Gilbert D.G."/>
        </authorList>
    </citation>
    <scope>NUCLEOTIDE SEQUENCE</scope>
</reference>